<dbReference type="EMBL" id="UINC01019770">
    <property type="protein sequence ID" value="SVA83669.1"/>
    <property type="molecule type" value="Genomic_DNA"/>
</dbReference>
<feature type="transmembrane region" description="Helical" evidence="1">
    <location>
        <begin position="12"/>
        <end position="29"/>
    </location>
</feature>
<evidence type="ECO:0000259" key="2">
    <source>
        <dbReference type="Pfam" id="PF20580"/>
    </source>
</evidence>
<accession>A0A381Z3B0</accession>
<evidence type="ECO:0000256" key="1">
    <source>
        <dbReference type="SAM" id="Phobius"/>
    </source>
</evidence>
<organism evidence="4">
    <name type="scientific">marine metagenome</name>
    <dbReference type="NCBI Taxonomy" id="408172"/>
    <lineage>
        <taxon>unclassified sequences</taxon>
        <taxon>metagenomes</taxon>
        <taxon>ecological metagenomes</taxon>
    </lineage>
</organism>
<dbReference type="Pfam" id="PF20580">
    <property type="entry name" value="DUF6784"/>
    <property type="match status" value="1"/>
</dbReference>
<keyword evidence="1" id="KW-0812">Transmembrane</keyword>
<feature type="transmembrane region" description="Helical" evidence="1">
    <location>
        <begin position="265"/>
        <end position="291"/>
    </location>
</feature>
<proteinExistence type="predicted"/>
<reference evidence="4" key="1">
    <citation type="submission" date="2018-05" db="EMBL/GenBank/DDBJ databases">
        <authorList>
            <person name="Lanie J.A."/>
            <person name="Ng W.-L."/>
            <person name="Kazmierczak K.M."/>
            <person name="Andrzejewski T.M."/>
            <person name="Davidsen T.M."/>
            <person name="Wayne K.J."/>
            <person name="Tettelin H."/>
            <person name="Glass J.I."/>
            <person name="Rusch D."/>
            <person name="Podicherti R."/>
            <person name="Tsui H.-C.T."/>
            <person name="Winkler M.E."/>
        </authorList>
    </citation>
    <scope>NUCLEOTIDE SEQUENCE</scope>
</reference>
<dbReference type="InterPro" id="IPR046712">
    <property type="entry name" value="DUF6785"/>
</dbReference>
<gene>
    <name evidence="4" type="ORF">METZ01_LOCUS136523</name>
</gene>
<dbReference type="InterPro" id="IPR046711">
    <property type="entry name" value="DUF6784"/>
</dbReference>
<dbReference type="AlphaFoldDB" id="A0A381Z3B0"/>
<keyword evidence="1" id="KW-0472">Membrane</keyword>
<feature type="transmembrane region" description="Helical" evidence="1">
    <location>
        <begin position="214"/>
        <end position="235"/>
    </location>
</feature>
<protein>
    <submittedName>
        <fullName evidence="4">Uncharacterized protein</fullName>
    </submittedName>
</protein>
<keyword evidence="1" id="KW-1133">Transmembrane helix</keyword>
<dbReference type="Pfam" id="PF20581">
    <property type="entry name" value="DUF6785"/>
    <property type="match status" value="1"/>
</dbReference>
<feature type="transmembrane region" description="Helical" evidence="1">
    <location>
        <begin position="364"/>
        <end position="384"/>
    </location>
</feature>
<feature type="domain" description="DUF6784" evidence="2">
    <location>
        <begin position="544"/>
        <end position="607"/>
    </location>
</feature>
<feature type="transmembrane region" description="Helical" evidence="1">
    <location>
        <begin position="41"/>
        <end position="62"/>
    </location>
</feature>
<evidence type="ECO:0000313" key="4">
    <source>
        <dbReference type="EMBL" id="SVA83669.1"/>
    </source>
</evidence>
<feature type="transmembrane region" description="Helical" evidence="1">
    <location>
        <begin position="541"/>
        <end position="558"/>
    </location>
</feature>
<feature type="transmembrane region" description="Helical" evidence="1">
    <location>
        <begin position="74"/>
        <end position="107"/>
    </location>
</feature>
<feature type="transmembrane region" description="Helical" evidence="1">
    <location>
        <begin position="479"/>
        <end position="498"/>
    </location>
</feature>
<feature type="transmembrane region" description="Helical" evidence="1">
    <location>
        <begin position="153"/>
        <end position="178"/>
    </location>
</feature>
<name>A0A381Z3B0_9ZZZZ</name>
<feature type="non-terminal residue" evidence="4">
    <location>
        <position position="607"/>
    </location>
</feature>
<feature type="domain" description="DUF6785" evidence="3">
    <location>
        <begin position="9"/>
        <end position="506"/>
    </location>
</feature>
<evidence type="ECO:0000259" key="3">
    <source>
        <dbReference type="Pfam" id="PF20581"/>
    </source>
</evidence>
<sequence>MTTNHQKATKRSIFIGILLIPLSSFWITNSEMVTGVTEITSTSLLIGAVFVLFLLVLVNVLLEKIVPKHALSGAEMLVIFVMLNIGMSINGIGMFGFLVTALCNPFWYATPENGWHDFFPEIPNWFVPQSKDAIQHLYLGESTLYRSDHLKAWVIPILVWSTFTFVLLWVMLCVNILLRKRWLEHEQLSFPITTLPVEMSLRERRFSDYLKNRYLWIGLVIATLIQTNNTLQYYYPQLPYIKVKPFDISHLFNERPWNAVAGFPIAFHPCVIGLTYFIPLDISFSCWFFFLFRKGQQVLAAAISTGGGSVWGPSGRYPAIAEQGVGAWIGLALLALWIGRKHLAQTLSFAWSGKPSDEPIHQRYAWLGLTLGIIVLVAFCSFAGLNVAIATIFILLFLLYMIGLTRIRSEGGVIWNFGPYINPPQLMVHLVGSRLLNPRDLTILAYLQWFNLDYRCAVMPHQLEGLRIAHVGKVQRKSMFRLIVLAMIVGIVAAYWNVLRMYYIKGAGTPYVNLWRTNMGLIPYRQLRAWLDYPADSGLDSLPFISGGMLATFLLMFLRTNFLWWPIHPIGYAVGHSFIIDLIWTPMCVSWCLKKIVLQCGGIRAYR</sequence>
<feature type="transmembrane region" description="Helical" evidence="1">
    <location>
        <begin position="390"/>
        <end position="407"/>
    </location>
</feature>